<dbReference type="AlphaFoldDB" id="A0A9X3R9Y8"/>
<feature type="transmembrane region" description="Helical" evidence="5">
    <location>
        <begin position="160"/>
        <end position="179"/>
    </location>
</feature>
<dbReference type="GO" id="GO:0030313">
    <property type="term" value="C:cell envelope"/>
    <property type="evidence" value="ECO:0007669"/>
    <property type="project" value="UniProtKB-SubCell"/>
</dbReference>
<dbReference type="GO" id="GO:0046688">
    <property type="term" value="P:response to copper ion"/>
    <property type="evidence" value="ECO:0007669"/>
    <property type="project" value="InterPro"/>
</dbReference>
<evidence type="ECO:0000256" key="4">
    <source>
        <dbReference type="ARBA" id="ARBA00023008"/>
    </source>
</evidence>
<organism evidence="8 9">
    <name type="scientific">Psychrobacillus psychrodurans</name>
    <dbReference type="NCBI Taxonomy" id="126157"/>
    <lineage>
        <taxon>Bacteria</taxon>
        <taxon>Bacillati</taxon>
        <taxon>Bacillota</taxon>
        <taxon>Bacilli</taxon>
        <taxon>Bacillales</taxon>
        <taxon>Bacillaceae</taxon>
        <taxon>Psychrobacillus</taxon>
    </lineage>
</organism>
<dbReference type="EMBL" id="JAMKBI010000002">
    <property type="protein sequence ID" value="MCZ8532608.1"/>
    <property type="molecule type" value="Genomic_DNA"/>
</dbReference>
<evidence type="ECO:0000256" key="2">
    <source>
        <dbReference type="ARBA" id="ARBA00022723"/>
    </source>
</evidence>
<dbReference type="InterPro" id="IPR032694">
    <property type="entry name" value="CopC/D"/>
</dbReference>
<keyword evidence="4" id="KW-0186">Copper</keyword>
<dbReference type="GO" id="GO:0005507">
    <property type="term" value="F:copper ion binding"/>
    <property type="evidence" value="ECO:0007669"/>
    <property type="project" value="InterPro"/>
</dbReference>
<dbReference type="InterPro" id="IPR014755">
    <property type="entry name" value="Cu-Rt/internalin_Ig-like"/>
</dbReference>
<protein>
    <submittedName>
        <fullName evidence="8">Copper resistance protein CopC</fullName>
    </submittedName>
</protein>
<keyword evidence="5" id="KW-0812">Transmembrane</keyword>
<comment type="subcellular location">
    <subcellularLocation>
        <location evidence="1">Cell envelope</location>
    </subcellularLocation>
</comment>
<sequence length="185" mass="20342">MKKILWMTIACVLLFSNHALAHTGLESSIPAQGSTVTEKLNEITLTFLTKIEETSSFTVTNSSDEPIEVDGITVNENVLTGNVTDSLENGTYKINWKIIGADGHPMEGVIDFVLDAPEEVEAVEPITEPIDVVEPNETIKEELDTTVAADNEEEEEGSNFTIGIIIVLVIILALAAWWMTRRNKK</sequence>
<dbReference type="InterPro" id="IPR014756">
    <property type="entry name" value="Ig_E-set"/>
</dbReference>
<reference evidence="8" key="1">
    <citation type="submission" date="2022-05" db="EMBL/GenBank/DDBJ databases">
        <authorList>
            <person name="Colautti A."/>
            <person name="Iacumin L."/>
        </authorList>
    </citation>
    <scope>NUCLEOTIDE SEQUENCE</scope>
    <source>
        <strain evidence="8">DSM 30747</strain>
    </source>
</reference>
<dbReference type="PANTHER" id="PTHR34820">
    <property type="entry name" value="INNER MEMBRANE PROTEIN YEBZ"/>
    <property type="match status" value="1"/>
</dbReference>
<keyword evidence="9" id="KW-1185">Reference proteome</keyword>
<dbReference type="Pfam" id="PF04234">
    <property type="entry name" value="CopC"/>
    <property type="match status" value="1"/>
</dbReference>
<evidence type="ECO:0000256" key="1">
    <source>
        <dbReference type="ARBA" id="ARBA00004196"/>
    </source>
</evidence>
<evidence type="ECO:0000256" key="3">
    <source>
        <dbReference type="ARBA" id="ARBA00022729"/>
    </source>
</evidence>
<name>A0A9X3R9Y8_9BACI</name>
<evidence type="ECO:0000313" key="9">
    <source>
        <dbReference type="Proteomes" id="UP001152172"/>
    </source>
</evidence>
<dbReference type="RefSeq" id="WP_269921154.1">
    <property type="nucleotide sequence ID" value="NZ_CP189791.1"/>
</dbReference>
<evidence type="ECO:0000256" key="5">
    <source>
        <dbReference type="SAM" id="Phobius"/>
    </source>
</evidence>
<feature type="chain" id="PRO_5040734300" evidence="6">
    <location>
        <begin position="22"/>
        <end position="185"/>
    </location>
</feature>
<comment type="caution">
    <text evidence="8">The sequence shown here is derived from an EMBL/GenBank/DDBJ whole genome shotgun (WGS) entry which is preliminary data.</text>
</comment>
<dbReference type="GO" id="GO:0042597">
    <property type="term" value="C:periplasmic space"/>
    <property type="evidence" value="ECO:0007669"/>
    <property type="project" value="InterPro"/>
</dbReference>
<dbReference type="Proteomes" id="UP001152172">
    <property type="component" value="Unassembled WGS sequence"/>
</dbReference>
<proteinExistence type="predicted"/>
<evidence type="ECO:0000256" key="6">
    <source>
        <dbReference type="SAM" id="SignalP"/>
    </source>
</evidence>
<dbReference type="Gene3D" id="2.60.40.1220">
    <property type="match status" value="1"/>
</dbReference>
<dbReference type="GO" id="GO:0005886">
    <property type="term" value="C:plasma membrane"/>
    <property type="evidence" value="ECO:0007669"/>
    <property type="project" value="TreeGrafter"/>
</dbReference>
<dbReference type="SUPFAM" id="SSF81296">
    <property type="entry name" value="E set domains"/>
    <property type="match status" value="1"/>
</dbReference>
<dbReference type="GO" id="GO:0006825">
    <property type="term" value="P:copper ion transport"/>
    <property type="evidence" value="ECO:0007669"/>
    <property type="project" value="InterPro"/>
</dbReference>
<dbReference type="InterPro" id="IPR007348">
    <property type="entry name" value="CopC_dom"/>
</dbReference>
<evidence type="ECO:0000259" key="7">
    <source>
        <dbReference type="Pfam" id="PF04234"/>
    </source>
</evidence>
<keyword evidence="2" id="KW-0479">Metal-binding</keyword>
<keyword evidence="5" id="KW-1133">Transmembrane helix</keyword>
<feature type="domain" description="CopC" evidence="7">
    <location>
        <begin position="22"/>
        <end position="113"/>
    </location>
</feature>
<feature type="signal peptide" evidence="6">
    <location>
        <begin position="1"/>
        <end position="21"/>
    </location>
</feature>
<keyword evidence="5" id="KW-0472">Membrane</keyword>
<keyword evidence="3 6" id="KW-0732">Signal</keyword>
<gene>
    <name evidence="8" type="ORF">M9R61_04505</name>
</gene>
<dbReference type="PANTHER" id="PTHR34820:SF4">
    <property type="entry name" value="INNER MEMBRANE PROTEIN YEBZ"/>
    <property type="match status" value="1"/>
</dbReference>
<evidence type="ECO:0000313" key="8">
    <source>
        <dbReference type="EMBL" id="MCZ8532608.1"/>
    </source>
</evidence>
<accession>A0A9X3R9Y8</accession>